<sequence>MHHEQVSPSFVEKVRQYPRFSIYLGFIFLITLSDALLSYWTPIYIQDIVGSATVMGIILAVSSIVGLIADTYLPQLIKKINITKLMLFTAIFSVLFVLTILSSQYIFTILLLLIAVGFWGIYYELLAFTNAIFLTKVSNSENRSSFWAILYS</sequence>
<dbReference type="AlphaFoldDB" id="A0A955RPN5"/>
<feature type="non-terminal residue" evidence="2">
    <location>
        <position position="152"/>
    </location>
</feature>
<proteinExistence type="predicted"/>
<protein>
    <recommendedName>
        <fullName evidence="4">MFS transporter</fullName>
    </recommendedName>
</protein>
<dbReference type="SUPFAM" id="SSF103473">
    <property type="entry name" value="MFS general substrate transporter"/>
    <property type="match status" value="1"/>
</dbReference>
<keyword evidence="1" id="KW-1133">Transmembrane helix</keyword>
<evidence type="ECO:0000256" key="1">
    <source>
        <dbReference type="SAM" id="Phobius"/>
    </source>
</evidence>
<evidence type="ECO:0008006" key="4">
    <source>
        <dbReference type="Google" id="ProtNLM"/>
    </source>
</evidence>
<accession>A0A955RPN5</accession>
<feature type="transmembrane region" description="Helical" evidence="1">
    <location>
        <begin position="52"/>
        <end position="73"/>
    </location>
</feature>
<dbReference type="InterPro" id="IPR036259">
    <property type="entry name" value="MFS_trans_sf"/>
</dbReference>
<comment type="caution">
    <text evidence="2">The sequence shown here is derived from an EMBL/GenBank/DDBJ whole genome shotgun (WGS) entry which is preliminary data.</text>
</comment>
<dbReference type="Proteomes" id="UP000701698">
    <property type="component" value="Unassembled WGS sequence"/>
</dbReference>
<feature type="transmembrane region" description="Helical" evidence="1">
    <location>
        <begin position="85"/>
        <end position="103"/>
    </location>
</feature>
<evidence type="ECO:0000313" key="2">
    <source>
        <dbReference type="EMBL" id="MCA9390444.1"/>
    </source>
</evidence>
<evidence type="ECO:0000313" key="3">
    <source>
        <dbReference type="Proteomes" id="UP000701698"/>
    </source>
</evidence>
<gene>
    <name evidence="2" type="ORF">KC571_03495</name>
</gene>
<reference evidence="2" key="2">
    <citation type="journal article" date="2021" name="Microbiome">
        <title>Successional dynamics and alternative stable states in a saline activated sludge microbial community over 9 years.</title>
        <authorList>
            <person name="Wang Y."/>
            <person name="Ye J."/>
            <person name="Ju F."/>
            <person name="Liu L."/>
            <person name="Boyd J.A."/>
            <person name="Deng Y."/>
            <person name="Parks D.H."/>
            <person name="Jiang X."/>
            <person name="Yin X."/>
            <person name="Woodcroft B.J."/>
            <person name="Tyson G.W."/>
            <person name="Hugenholtz P."/>
            <person name="Polz M.F."/>
            <person name="Zhang T."/>
        </authorList>
    </citation>
    <scope>NUCLEOTIDE SEQUENCE</scope>
    <source>
        <strain evidence="2">HKST-UBA01</strain>
    </source>
</reference>
<dbReference type="Gene3D" id="1.20.1250.20">
    <property type="entry name" value="MFS general substrate transporter like domains"/>
    <property type="match status" value="1"/>
</dbReference>
<organism evidence="2 3">
    <name type="scientific">candidate division WWE3 bacterium</name>
    <dbReference type="NCBI Taxonomy" id="2053526"/>
    <lineage>
        <taxon>Bacteria</taxon>
        <taxon>Katanobacteria</taxon>
    </lineage>
</organism>
<feature type="transmembrane region" description="Helical" evidence="1">
    <location>
        <begin position="109"/>
        <end position="134"/>
    </location>
</feature>
<keyword evidence="1" id="KW-0812">Transmembrane</keyword>
<reference evidence="2" key="1">
    <citation type="submission" date="2020-04" db="EMBL/GenBank/DDBJ databases">
        <authorList>
            <person name="Zhang T."/>
        </authorList>
    </citation>
    <scope>NUCLEOTIDE SEQUENCE</scope>
    <source>
        <strain evidence="2">HKST-UBA01</strain>
    </source>
</reference>
<feature type="transmembrane region" description="Helical" evidence="1">
    <location>
        <begin position="20"/>
        <end position="40"/>
    </location>
</feature>
<keyword evidence="1" id="KW-0472">Membrane</keyword>
<name>A0A955RPN5_UNCKA</name>
<dbReference type="EMBL" id="JAGQKX010000097">
    <property type="protein sequence ID" value="MCA9390444.1"/>
    <property type="molecule type" value="Genomic_DNA"/>
</dbReference>